<name>A0A422P3N9_TRYRA</name>
<evidence type="ECO:0000256" key="1">
    <source>
        <dbReference type="ARBA" id="ARBA00022737"/>
    </source>
</evidence>
<dbReference type="SUPFAM" id="SSF82185">
    <property type="entry name" value="Histone H3 K4-specific methyltransferase SET7/9 N-terminal domain"/>
    <property type="match status" value="2"/>
</dbReference>
<feature type="region of interest" description="Disordered" evidence="2">
    <location>
        <begin position="340"/>
        <end position="361"/>
    </location>
</feature>
<accession>A0A422P3N9</accession>
<evidence type="ECO:0000256" key="2">
    <source>
        <dbReference type="SAM" id="MobiDB-lite"/>
    </source>
</evidence>
<gene>
    <name evidence="4" type="ORF">TraAM80_00352</name>
</gene>
<comment type="caution">
    <text evidence="4">The sequence shown here is derived from an EMBL/GenBank/DDBJ whole genome shotgun (WGS) entry which is preliminary data.</text>
</comment>
<dbReference type="GO" id="GO:0016301">
    <property type="term" value="F:kinase activity"/>
    <property type="evidence" value="ECO:0007669"/>
    <property type="project" value="UniProtKB-KW"/>
</dbReference>
<dbReference type="GeneID" id="40324285"/>
<feature type="compositionally biased region" description="Polar residues" evidence="2">
    <location>
        <begin position="378"/>
        <end position="389"/>
    </location>
</feature>
<dbReference type="SMART" id="SM00698">
    <property type="entry name" value="MORN"/>
    <property type="match status" value="9"/>
</dbReference>
<feature type="compositionally biased region" description="Polar residues" evidence="2">
    <location>
        <begin position="316"/>
        <end position="327"/>
    </location>
</feature>
<feature type="domain" description="PH" evidence="3">
    <location>
        <begin position="427"/>
        <end position="543"/>
    </location>
</feature>
<dbReference type="OrthoDB" id="437960at2759"/>
<dbReference type="SUPFAM" id="SSF50729">
    <property type="entry name" value="PH domain-like"/>
    <property type="match status" value="1"/>
</dbReference>
<evidence type="ECO:0000313" key="5">
    <source>
        <dbReference type="Proteomes" id="UP000283634"/>
    </source>
</evidence>
<keyword evidence="4" id="KW-0808">Transferase</keyword>
<keyword evidence="5" id="KW-1185">Reference proteome</keyword>
<feature type="region of interest" description="Disordered" evidence="2">
    <location>
        <begin position="304"/>
        <end position="327"/>
    </location>
</feature>
<dbReference type="OMA" id="FILALCN"/>
<proteinExistence type="predicted"/>
<sequence>MSDIQVNDFKGPLNLPSKYVEDAQLPDNCTYTGGVVDDSMHGEGVLTTALDVYTGSFSWNMRHGQGVFCSKVEKHPTGVRLYDGAWNMDERHGIGSIVWCNGDSYKGPFFKGKPHGKMGSYTFSDGRLYEGEYRHGVRHGIGRLTQKNGEYYEGEFKDGAMTGEGKGWYAGGKRVFEGTWENGKKVRGKMTFEGGKRVYNGDWMNDKPHGTGEMVFENGDHYIGDFVQGNLHGAGSITYHSQDERTYCGFFLNNQPHGKGVLTMPDGSTVVGYFQHGKQLPADATAAIEKVIKETASFAPAAIKDEQLSAEPTPRSADTTQLPSQVPSFGNVTAAAEKKKNGQVLSFQPTLPHRQTETNKPLPSMEALVSLPSTSVENPSEFTMPQLPSLSPHDSMLEPRGSCSRLSKKEEREVLVISTSVVAGGVPNGCKGWMHKFSIGRSYFGRNNWRRRYFVLAPFNTMVSLNYFRDELCRKPVAFLLLNTDDTRIVTRPSLRTHKEATQPGREVCIIYTEKEIEYKLLLRADSEDEHEYWVYTLCKLFDIINYPSDLPLLTSSQVLEAYQ</sequence>
<dbReference type="Gene3D" id="2.30.29.30">
    <property type="entry name" value="Pleckstrin-homology domain (PH domain)/Phosphotyrosine-binding domain (PTB)"/>
    <property type="match status" value="1"/>
</dbReference>
<dbReference type="InterPro" id="IPR003409">
    <property type="entry name" value="MORN"/>
</dbReference>
<keyword evidence="1" id="KW-0677">Repeat</keyword>
<dbReference type="Pfam" id="PF00169">
    <property type="entry name" value="PH"/>
    <property type="match status" value="1"/>
</dbReference>
<dbReference type="Gene3D" id="2.20.110.10">
    <property type="entry name" value="Histone H3 K4-specific methyltransferase SET7/9 N-terminal domain"/>
    <property type="match status" value="3"/>
</dbReference>
<dbReference type="InterPro" id="IPR001849">
    <property type="entry name" value="PH_domain"/>
</dbReference>
<feature type="region of interest" description="Disordered" evidence="2">
    <location>
        <begin position="378"/>
        <end position="401"/>
    </location>
</feature>
<evidence type="ECO:0000259" key="3">
    <source>
        <dbReference type="PROSITE" id="PS50003"/>
    </source>
</evidence>
<dbReference type="VEuPathDB" id="TriTrypDB:TRSC58_05837"/>
<dbReference type="Proteomes" id="UP000283634">
    <property type="component" value="Unassembled WGS sequence"/>
</dbReference>
<reference evidence="4 5" key="1">
    <citation type="journal article" date="2018" name="BMC Genomics">
        <title>Genomic comparison of Trypanosoma conorhini and Trypanosoma rangeli to Trypanosoma cruzi strains of high and low virulence.</title>
        <authorList>
            <person name="Bradwell K.R."/>
            <person name="Koparde V.N."/>
            <person name="Matveyev A.V."/>
            <person name="Serrano M.G."/>
            <person name="Alves J.M."/>
            <person name="Parikh H."/>
            <person name="Huang B."/>
            <person name="Lee V."/>
            <person name="Espinosa-Alvarez O."/>
            <person name="Ortiz P.A."/>
            <person name="Costa-Martins A.G."/>
            <person name="Teixeira M.M."/>
            <person name="Buck G.A."/>
        </authorList>
    </citation>
    <scope>NUCLEOTIDE SEQUENCE [LARGE SCALE GENOMIC DNA]</scope>
    <source>
        <strain evidence="4 5">AM80</strain>
    </source>
</reference>
<dbReference type="Pfam" id="PF02493">
    <property type="entry name" value="MORN"/>
    <property type="match status" value="10"/>
</dbReference>
<evidence type="ECO:0000313" key="4">
    <source>
        <dbReference type="EMBL" id="RNF12341.1"/>
    </source>
</evidence>
<dbReference type="SMART" id="SM00233">
    <property type="entry name" value="PH"/>
    <property type="match status" value="1"/>
</dbReference>
<organism evidence="4 5">
    <name type="scientific">Trypanosoma rangeli</name>
    <dbReference type="NCBI Taxonomy" id="5698"/>
    <lineage>
        <taxon>Eukaryota</taxon>
        <taxon>Discoba</taxon>
        <taxon>Euglenozoa</taxon>
        <taxon>Kinetoplastea</taxon>
        <taxon>Metakinetoplastina</taxon>
        <taxon>Trypanosomatida</taxon>
        <taxon>Trypanosomatidae</taxon>
        <taxon>Trypanosoma</taxon>
        <taxon>Herpetosoma</taxon>
    </lineage>
</organism>
<dbReference type="PROSITE" id="PS50003">
    <property type="entry name" value="PH_DOMAIN"/>
    <property type="match status" value="1"/>
</dbReference>
<dbReference type="RefSeq" id="XP_029242694.1">
    <property type="nucleotide sequence ID" value="XM_029377434.1"/>
</dbReference>
<dbReference type="AlphaFoldDB" id="A0A422P3N9"/>
<dbReference type="PANTHER" id="PTHR23084:SF263">
    <property type="entry name" value="MORN REPEAT-CONTAINING PROTEIN 1"/>
    <property type="match status" value="1"/>
</dbReference>
<dbReference type="InterPro" id="IPR011993">
    <property type="entry name" value="PH-like_dom_sf"/>
</dbReference>
<dbReference type="EMBL" id="MKGL01000006">
    <property type="protein sequence ID" value="RNF12341.1"/>
    <property type="molecule type" value="Genomic_DNA"/>
</dbReference>
<keyword evidence="4" id="KW-0418">Kinase</keyword>
<dbReference type="PANTHER" id="PTHR23084">
    <property type="entry name" value="PHOSPHATIDYLINOSITOL-4-PHOSPHATE 5-KINASE RELATED"/>
    <property type="match status" value="1"/>
</dbReference>
<protein>
    <submittedName>
        <fullName evidence="4">Phosphatidylinositol-4-phosphate 5-kinase</fullName>
    </submittedName>
</protein>